<sequence>MASTGGRGGEVMYDQRLFNQEKGMDSGFATDDQNNVYDKVLFAAQSTLSTLYKPNKDMDDEMYGNNSDVQVHKLNDSSERFKAFSGGGAGKRERPVEFTKDDPFGLA</sequence>
<feature type="compositionally biased region" description="Basic and acidic residues" evidence="1">
    <location>
        <begin position="90"/>
        <end position="107"/>
    </location>
</feature>
<name>A0A565AY66_9BRAS</name>
<dbReference type="GO" id="GO:0000398">
    <property type="term" value="P:mRNA splicing, via spliceosome"/>
    <property type="evidence" value="ECO:0007669"/>
    <property type="project" value="InterPro"/>
</dbReference>
<dbReference type="PANTHER" id="PTHR12096">
    <property type="entry name" value="NUCLEAR PROTEIN SKIP-RELATED"/>
    <property type="match status" value="1"/>
</dbReference>
<proteinExistence type="predicted"/>
<accession>A0A565AY66</accession>
<dbReference type="InterPro" id="IPR017862">
    <property type="entry name" value="SKI-int_prot_SKIP"/>
</dbReference>
<dbReference type="AlphaFoldDB" id="A0A565AY66"/>
<dbReference type="EMBL" id="CABITT030000002">
    <property type="protein sequence ID" value="VVA93569.1"/>
    <property type="molecule type" value="Genomic_DNA"/>
</dbReference>
<dbReference type="Proteomes" id="UP000489600">
    <property type="component" value="Unassembled WGS sequence"/>
</dbReference>
<reference evidence="2" key="1">
    <citation type="submission" date="2019-07" db="EMBL/GenBank/DDBJ databases">
        <authorList>
            <person name="Dittberner H."/>
        </authorList>
    </citation>
    <scope>NUCLEOTIDE SEQUENCE [LARGE SCALE GENOMIC DNA]</scope>
</reference>
<dbReference type="OrthoDB" id="1725396at2759"/>
<gene>
    <name evidence="2" type="ORF">ANE_LOCUS4014</name>
</gene>
<dbReference type="GO" id="GO:0005681">
    <property type="term" value="C:spliceosomal complex"/>
    <property type="evidence" value="ECO:0007669"/>
    <property type="project" value="InterPro"/>
</dbReference>
<protein>
    <submittedName>
        <fullName evidence="2">Uncharacterized protein</fullName>
    </submittedName>
</protein>
<evidence type="ECO:0000313" key="2">
    <source>
        <dbReference type="EMBL" id="VVA93569.1"/>
    </source>
</evidence>
<evidence type="ECO:0000313" key="3">
    <source>
        <dbReference type="Proteomes" id="UP000489600"/>
    </source>
</evidence>
<keyword evidence="3" id="KW-1185">Reference proteome</keyword>
<comment type="caution">
    <text evidence="2">The sequence shown here is derived from an EMBL/GenBank/DDBJ whole genome shotgun (WGS) entry which is preliminary data.</text>
</comment>
<feature type="region of interest" description="Disordered" evidence="1">
    <location>
        <begin position="82"/>
        <end position="107"/>
    </location>
</feature>
<evidence type="ECO:0000256" key="1">
    <source>
        <dbReference type="SAM" id="MobiDB-lite"/>
    </source>
</evidence>
<organism evidence="2 3">
    <name type="scientific">Arabis nemorensis</name>
    <dbReference type="NCBI Taxonomy" id="586526"/>
    <lineage>
        <taxon>Eukaryota</taxon>
        <taxon>Viridiplantae</taxon>
        <taxon>Streptophyta</taxon>
        <taxon>Embryophyta</taxon>
        <taxon>Tracheophyta</taxon>
        <taxon>Spermatophyta</taxon>
        <taxon>Magnoliopsida</taxon>
        <taxon>eudicotyledons</taxon>
        <taxon>Gunneridae</taxon>
        <taxon>Pentapetalae</taxon>
        <taxon>rosids</taxon>
        <taxon>malvids</taxon>
        <taxon>Brassicales</taxon>
        <taxon>Brassicaceae</taxon>
        <taxon>Arabideae</taxon>
        <taxon>Arabis</taxon>
    </lineage>
</organism>